<evidence type="ECO:0000313" key="2">
    <source>
        <dbReference type="Proteomes" id="UP000179214"/>
    </source>
</evidence>
<gene>
    <name evidence="1" type="ORF">A3F47_00255</name>
</gene>
<dbReference type="EMBL" id="MHOV01000005">
    <property type="protein sequence ID" value="OGZ70676.1"/>
    <property type="molecule type" value="Genomic_DNA"/>
</dbReference>
<reference evidence="1 2" key="1">
    <citation type="journal article" date="2016" name="Nat. Commun.">
        <title>Thousands of microbial genomes shed light on interconnected biogeochemical processes in an aquifer system.</title>
        <authorList>
            <person name="Anantharaman K."/>
            <person name="Brown C.T."/>
            <person name="Hug L.A."/>
            <person name="Sharon I."/>
            <person name="Castelle C.J."/>
            <person name="Probst A.J."/>
            <person name="Thomas B.C."/>
            <person name="Singh A."/>
            <person name="Wilkins M.J."/>
            <person name="Karaoz U."/>
            <person name="Brodie E.L."/>
            <person name="Williams K.H."/>
            <person name="Hubbard S.S."/>
            <person name="Banfield J.F."/>
        </authorList>
    </citation>
    <scope>NUCLEOTIDE SEQUENCE [LARGE SCALE GENOMIC DNA]</scope>
</reference>
<organism evidence="1 2">
    <name type="scientific">Candidatus Staskawiczbacteria bacterium RIFCSPHIGHO2_12_FULL_38_11</name>
    <dbReference type="NCBI Taxonomy" id="1802209"/>
    <lineage>
        <taxon>Bacteria</taxon>
        <taxon>Candidatus Staskawicziibacteriota</taxon>
    </lineage>
</organism>
<evidence type="ECO:0000313" key="1">
    <source>
        <dbReference type="EMBL" id="OGZ70676.1"/>
    </source>
</evidence>
<accession>A0A1G2I772</accession>
<dbReference type="AlphaFoldDB" id="A0A1G2I772"/>
<dbReference type="Proteomes" id="UP000179214">
    <property type="component" value="Unassembled WGS sequence"/>
</dbReference>
<comment type="caution">
    <text evidence="1">The sequence shown here is derived from an EMBL/GenBank/DDBJ whole genome shotgun (WGS) entry which is preliminary data.</text>
</comment>
<sequence length="166" mass="19436">MAKKVIVNPMAIATAEFDVIRILGQEWSLLTRHQDQRSANLKEVDFFQVDYVTCLIGSEPRISGWEKLDRLNNSTRIRHGSTVFMGLWKDYKSNKKNSILELLYHREQGITYVDFMGDVLEWKLFYGSFYYVLFFVRCDDGWRWGHCNLDGPWSKTNFTAVSSEST</sequence>
<proteinExistence type="predicted"/>
<name>A0A1G2I772_9BACT</name>
<protein>
    <submittedName>
        <fullName evidence="1">Uncharacterized protein</fullName>
    </submittedName>
</protein>